<dbReference type="Proteomes" id="UP000287416">
    <property type="component" value="Segment"/>
</dbReference>
<dbReference type="Pfam" id="PF04965">
    <property type="entry name" value="GPW_gp25"/>
    <property type="match status" value="1"/>
</dbReference>
<evidence type="ECO:0000313" key="2">
    <source>
        <dbReference type="EMBL" id="AZU98658.1"/>
    </source>
</evidence>
<proteinExistence type="predicted"/>
<dbReference type="EMBL" id="MK278860">
    <property type="protein sequence ID" value="AZU98658.1"/>
    <property type="molecule type" value="Genomic_DNA"/>
</dbReference>
<dbReference type="Gene3D" id="3.10.450.40">
    <property type="match status" value="1"/>
</dbReference>
<dbReference type="RefSeq" id="YP_009882221.1">
    <property type="nucleotide sequence ID" value="NC_049445.1"/>
</dbReference>
<sequence length="132" mass="14590">MQNINDLYTDISPELTRAWNMDVAASVGARAVKNSLLGIITTPKGSRPFDPEFGCDIGNALFENMSPLTVNTVEKSITSAIRTYEPRIVRLNVMVQAQYDNNAIIVTVTFSILDNPDTLEQIKIQLSGDRSQ</sequence>
<dbReference type="KEGG" id="vg:55811517"/>
<dbReference type="InterPro" id="IPR007048">
    <property type="entry name" value="IraD/Gp25-like"/>
</dbReference>
<name>A0A3T0IGY2_9CAUD</name>
<protein>
    <submittedName>
        <fullName evidence="2">Baseplate wedge subunit</fullName>
    </submittedName>
</protein>
<reference evidence="2 3" key="1">
    <citation type="submission" date="2018-12" db="EMBL/GenBank/DDBJ databases">
        <title>Successful treatment of antibiotic resistant microbial bone infection with bacteriophages.</title>
        <authorList>
            <person name="Nir-Paz R."/>
            <person name="Gelman D."/>
            <person name="Khouri A."/>
            <person name="Sisson B.M."/>
            <person name="Fackler J."/>
            <person name="Oren S.A."/>
            <person name="Khalifa L."/>
            <person name="Rimon A."/>
            <person name="Glazer S.C."/>
            <person name="Moses A.E."/>
            <person name="Yoram W."/>
            <person name="Schooley R.T."/>
            <person name="Hazan R."/>
        </authorList>
    </citation>
    <scope>NUCLEOTIDE SEQUENCE [LARGE SCALE GENOMIC DNA]</scope>
</reference>
<keyword evidence="3" id="KW-1185">Reference proteome</keyword>
<evidence type="ECO:0000313" key="3">
    <source>
        <dbReference type="Proteomes" id="UP000287416"/>
    </source>
</evidence>
<evidence type="ECO:0000259" key="1">
    <source>
        <dbReference type="Pfam" id="PF04965"/>
    </source>
</evidence>
<organism evidence="2 3">
    <name type="scientific">Acinetobacter phage AbTZA1</name>
    <dbReference type="NCBI Taxonomy" id="2500827"/>
    <lineage>
        <taxon>Viruses</taxon>
        <taxon>Duplodnaviria</taxon>
        <taxon>Heunggongvirae</taxon>
        <taxon>Uroviricota</taxon>
        <taxon>Caudoviricetes</taxon>
        <taxon>Pantevenvirales</taxon>
        <taxon>Straboviridae</taxon>
        <taxon>Twarogvirinae</taxon>
        <taxon>Hadassahvirus</taxon>
        <taxon>Hadassahvirus azbtza1</taxon>
    </lineage>
</organism>
<accession>A0A3T0IGY2</accession>
<dbReference type="GeneID" id="55811517"/>
<feature type="domain" description="IraD/Gp25-like" evidence="1">
    <location>
        <begin position="28"/>
        <end position="116"/>
    </location>
</feature>
<dbReference type="SUPFAM" id="SSF160719">
    <property type="entry name" value="gpW/gp25-like"/>
    <property type="match status" value="1"/>
</dbReference>